<dbReference type="EMBL" id="AZAC01000037">
    <property type="protein sequence ID" value="KIX11919.1"/>
    <property type="molecule type" value="Genomic_DNA"/>
</dbReference>
<protein>
    <submittedName>
        <fullName evidence="1">Uncharacterized protein</fullName>
    </submittedName>
</protein>
<name>A0A0D2J107_9BACT</name>
<dbReference type="AlphaFoldDB" id="A0A0D2J107"/>
<dbReference type="Proteomes" id="UP000032233">
    <property type="component" value="Unassembled WGS sequence"/>
</dbReference>
<comment type="caution">
    <text evidence="1">The sequence shown here is derived from an EMBL/GenBank/DDBJ whole genome shotgun (WGS) entry which is preliminary data.</text>
</comment>
<dbReference type="InParanoid" id="A0A0D2J107"/>
<keyword evidence="2" id="KW-1185">Reference proteome</keyword>
<gene>
    <name evidence="1" type="ORF">X474_21555</name>
</gene>
<proteinExistence type="predicted"/>
<evidence type="ECO:0000313" key="1">
    <source>
        <dbReference type="EMBL" id="KIX11919.1"/>
    </source>
</evidence>
<organism evidence="1 2">
    <name type="scientific">Dethiosulfatarculus sandiegensis</name>
    <dbReference type="NCBI Taxonomy" id="1429043"/>
    <lineage>
        <taxon>Bacteria</taxon>
        <taxon>Pseudomonadati</taxon>
        <taxon>Thermodesulfobacteriota</taxon>
        <taxon>Desulfarculia</taxon>
        <taxon>Desulfarculales</taxon>
        <taxon>Desulfarculaceae</taxon>
        <taxon>Dethiosulfatarculus</taxon>
    </lineage>
</organism>
<evidence type="ECO:0000313" key="2">
    <source>
        <dbReference type="Proteomes" id="UP000032233"/>
    </source>
</evidence>
<sequence>MLQGPGHITIILKILCNSEVVMRRSGNKINIREQRKELQFADKVLLDFVNWLELLILERLAIRRAIHGPQSGC</sequence>
<reference evidence="1 2" key="1">
    <citation type="submission" date="2013-11" db="EMBL/GenBank/DDBJ databases">
        <title>Metagenomic analysis of a methanogenic consortium involved in long chain n-alkane degradation.</title>
        <authorList>
            <person name="Davidova I.A."/>
            <person name="Callaghan A.V."/>
            <person name="Wawrik B."/>
            <person name="Pruitt S."/>
            <person name="Marks C."/>
            <person name="Duncan K.E."/>
            <person name="Suflita J.M."/>
        </authorList>
    </citation>
    <scope>NUCLEOTIDE SEQUENCE [LARGE SCALE GENOMIC DNA]</scope>
    <source>
        <strain evidence="1 2">SPR</strain>
    </source>
</reference>
<accession>A0A0D2J107</accession>